<dbReference type="PANTHER" id="PTHR44846:SF17">
    <property type="entry name" value="GNTR-FAMILY TRANSCRIPTIONAL REGULATOR"/>
    <property type="match status" value="1"/>
</dbReference>
<keyword evidence="1" id="KW-0805">Transcription regulation</keyword>
<sequence length="247" mass="27081">MASQRDQKIAAHIREAINNGQLQTGDELPSEAELCEQFGSSRGPVRQAMMLLRTEGMISTGRGRRSTVLARSASGSFDSSVSITAWLESHGLIPGQQTLLLARQPADEEIADHLRIDPGAHVITLRRLRTADDEPIAIETIYFPVEIGRHILDLDTDTESVYRHLVERDIVVDNLARCISATVAREEQAELLGVGVGEPLLRVRMAASDQYGRIISFADHCFPAENLTLSLNTVRGTPSPACFSLLL</sequence>
<protein>
    <submittedName>
        <fullName evidence="5">GntR family transcriptional regulator</fullName>
    </submittedName>
</protein>
<evidence type="ECO:0000259" key="4">
    <source>
        <dbReference type="PROSITE" id="PS50949"/>
    </source>
</evidence>
<feature type="domain" description="HTH gntR-type" evidence="4">
    <location>
        <begin position="3"/>
        <end position="72"/>
    </location>
</feature>
<dbReference type="Proteomes" id="UP000193309">
    <property type="component" value="Unassembled WGS sequence"/>
</dbReference>
<evidence type="ECO:0000313" key="6">
    <source>
        <dbReference type="Proteomes" id="UP000193309"/>
    </source>
</evidence>
<evidence type="ECO:0000256" key="2">
    <source>
        <dbReference type="ARBA" id="ARBA00023125"/>
    </source>
</evidence>
<dbReference type="SUPFAM" id="SSF64288">
    <property type="entry name" value="Chorismate lyase-like"/>
    <property type="match status" value="1"/>
</dbReference>
<dbReference type="STRING" id="1610489.SAMN06295981_0249"/>
<dbReference type="InterPro" id="IPR000524">
    <property type="entry name" value="Tscrpt_reg_HTH_GntR"/>
</dbReference>
<dbReference type="Pfam" id="PF00392">
    <property type="entry name" value="GntR"/>
    <property type="match status" value="1"/>
</dbReference>
<dbReference type="PANTHER" id="PTHR44846">
    <property type="entry name" value="MANNOSYL-D-GLYCERATE TRANSPORT/METABOLISM SYSTEM REPRESSOR MNGR-RELATED"/>
    <property type="match status" value="1"/>
</dbReference>
<dbReference type="SMART" id="SM00345">
    <property type="entry name" value="HTH_GNTR"/>
    <property type="match status" value="1"/>
</dbReference>
<dbReference type="CDD" id="cd07377">
    <property type="entry name" value="WHTH_GntR"/>
    <property type="match status" value="1"/>
</dbReference>
<evidence type="ECO:0000256" key="3">
    <source>
        <dbReference type="ARBA" id="ARBA00023163"/>
    </source>
</evidence>
<dbReference type="OrthoDB" id="3210131at2"/>
<dbReference type="GO" id="GO:0003700">
    <property type="term" value="F:DNA-binding transcription factor activity"/>
    <property type="evidence" value="ECO:0007669"/>
    <property type="project" value="InterPro"/>
</dbReference>
<dbReference type="InterPro" id="IPR028978">
    <property type="entry name" value="Chorismate_lyase_/UTRA_dom_sf"/>
</dbReference>
<dbReference type="RefSeq" id="WP_085548426.1">
    <property type="nucleotide sequence ID" value="NZ_FXAR01000001.1"/>
</dbReference>
<accession>A0A1X7HZ59</accession>
<dbReference type="PROSITE" id="PS50949">
    <property type="entry name" value="HTH_GNTR"/>
    <property type="match status" value="1"/>
</dbReference>
<reference evidence="6" key="1">
    <citation type="submission" date="2017-04" db="EMBL/GenBank/DDBJ databases">
        <authorList>
            <person name="Varghese N."/>
            <person name="Submissions S."/>
        </authorList>
    </citation>
    <scope>NUCLEOTIDE SEQUENCE [LARGE SCALE GENOMIC DNA]</scope>
    <source>
        <strain evidence="6">VDS</strain>
    </source>
</reference>
<gene>
    <name evidence="5" type="ORF">SAMN06295981_0249</name>
</gene>
<dbReference type="Gene3D" id="1.10.10.10">
    <property type="entry name" value="Winged helix-like DNA-binding domain superfamily/Winged helix DNA-binding domain"/>
    <property type="match status" value="1"/>
</dbReference>
<organism evidence="5 6">
    <name type="scientific">Corynebacterium pollutisoli</name>
    <dbReference type="NCBI Taxonomy" id="1610489"/>
    <lineage>
        <taxon>Bacteria</taxon>
        <taxon>Bacillati</taxon>
        <taxon>Actinomycetota</taxon>
        <taxon>Actinomycetes</taxon>
        <taxon>Mycobacteriales</taxon>
        <taxon>Corynebacteriaceae</taxon>
        <taxon>Corynebacterium</taxon>
    </lineage>
</organism>
<name>A0A1X7HZ59_9CORY</name>
<dbReference type="EMBL" id="FXAR01000001">
    <property type="protein sequence ID" value="SMG07300.1"/>
    <property type="molecule type" value="Genomic_DNA"/>
</dbReference>
<dbReference type="AlphaFoldDB" id="A0A1X7HZ59"/>
<proteinExistence type="predicted"/>
<dbReference type="PRINTS" id="PR00035">
    <property type="entry name" value="HTHGNTR"/>
</dbReference>
<dbReference type="InterPro" id="IPR011663">
    <property type="entry name" value="UTRA"/>
</dbReference>
<dbReference type="InterPro" id="IPR050679">
    <property type="entry name" value="Bact_HTH_transcr_reg"/>
</dbReference>
<dbReference type="InterPro" id="IPR036390">
    <property type="entry name" value="WH_DNA-bd_sf"/>
</dbReference>
<evidence type="ECO:0000313" key="5">
    <source>
        <dbReference type="EMBL" id="SMG07300.1"/>
    </source>
</evidence>
<dbReference type="InterPro" id="IPR036388">
    <property type="entry name" value="WH-like_DNA-bd_sf"/>
</dbReference>
<dbReference type="Gene3D" id="3.40.1410.10">
    <property type="entry name" value="Chorismate lyase-like"/>
    <property type="match status" value="1"/>
</dbReference>
<dbReference type="SMART" id="SM00866">
    <property type="entry name" value="UTRA"/>
    <property type="match status" value="1"/>
</dbReference>
<evidence type="ECO:0000256" key="1">
    <source>
        <dbReference type="ARBA" id="ARBA00023015"/>
    </source>
</evidence>
<dbReference type="SUPFAM" id="SSF46785">
    <property type="entry name" value="Winged helix' DNA-binding domain"/>
    <property type="match status" value="1"/>
</dbReference>
<dbReference type="GO" id="GO:0045892">
    <property type="term" value="P:negative regulation of DNA-templated transcription"/>
    <property type="evidence" value="ECO:0007669"/>
    <property type="project" value="TreeGrafter"/>
</dbReference>
<keyword evidence="3" id="KW-0804">Transcription</keyword>
<dbReference type="GO" id="GO:0003677">
    <property type="term" value="F:DNA binding"/>
    <property type="evidence" value="ECO:0007669"/>
    <property type="project" value="UniProtKB-KW"/>
</dbReference>
<keyword evidence="2" id="KW-0238">DNA-binding</keyword>
<dbReference type="Pfam" id="PF07702">
    <property type="entry name" value="UTRA"/>
    <property type="match status" value="1"/>
</dbReference>
<keyword evidence="6" id="KW-1185">Reference proteome</keyword>